<dbReference type="EMBL" id="JAHESC010000035">
    <property type="protein sequence ID" value="MBT1689080.1"/>
    <property type="molecule type" value="Genomic_DNA"/>
</dbReference>
<gene>
    <name evidence="2" type="ORF">KK078_21115</name>
</gene>
<evidence type="ECO:0000256" key="1">
    <source>
        <dbReference type="SAM" id="SignalP"/>
    </source>
</evidence>
<evidence type="ECO:0000313" key="3">
    <source>
        <dbReference type="Proteomes" id="UP001319180"/>
    </source>
</evidence>
<protein>
    <submittedName>
        <fullName evidence="2">Uncharacterized protein</fullName>
    </submittedName>
</protein>
<keyword evidence="3" id="KW-1185">Reference proteome</keyword>
<dbReference type="Proteomes" id="UP001319180">
    <property type="component" value="Unassembled WGS sequence"/>
</dbReference>
<evidence type="ECO:0000313" key="2">
    <source>
        <dbReference type="EMBL" id="MBT1689080.1"/>
    </source>
</evidence>
<feature type="chain" id="PRO_5042891705" evidence="1">
    <location>
        <begin position="19"/>
        <end position="128"/>
    </location>
</feature>
<dbReference type="RefSeq" id="WP_254092305.1">
    <property type="nucleotide sequence ID" value="NZ_JAHESC010000035.1"/>
</dbReference>
<feature type="signal peptide" evidence="1">
    <location>
        <begin position="1"/>
        <end position="18"/>
    </location>
</feature>
<proteinExistence type="predicted"/>
<comment type="caution">
    <text evidence="2">The sequence shown here is derived from an EMBL/GenBank/DDBJ whole genome shotgun (WGS) entry which is preliminary data.</text>
</comment>
<accession>A0AAP2DE56</accession>
<sequence>MKRLLPILFLFSCGYLYAQTDSAVVVRDTVNVRRDIPDPRSVYNSTLPKDIGPPKDSVLVTGKQIPRRVRKALNGNDIYDGWENGEIYLNRNTGLYMLYLTRDNEVSKFGLDEEGRQVTFVSFKEPNP</sequence>
<reference evidence="2 3" key="1">
    <citation type="submission" date="2021-05" db="EMBL/GenBank/DDBJ databases">
        <title>A Polyphasic approach of four new species of the genus Ohtaekwangia: Ohtaekwangia histidinii sp. nov., Ohtaekwangia cretensis sp. nov., Ohtaekwangia indiensis sp. nov., Ohtaekwangia reichenbachii sp. nov. from diverse environment.</title>
        <authorList>
            <person name="Octaviana S."/>
        </authorList>
    </citation>
    <scope>NUCLEOTIDE SEQUENCE [LARGE SCALE GENOMIC DNA]</scope>
    <source>
        <strain evidence="2 3">PWU37</strain>
    </source>
</reference>
<dbReference type="AlphaFoldDB" id="A0AAP2DE56"/>
<name>A0AAP2DE56_9BACT</name>
<keyword evidence="1" id="KW-0732">Signal</keyword>
<organism evidence="2 3">
    <name type="scientific">Dawidia soli</name>
    <dbReference type="NCBI Taxonomy" id="2782352"/>
    <lineage>
        <taxon>Bacteria</taxon>
        <taxon>Pseudomonadati</taxon>
        <taxon>Bacteroidota</taxon>
        <taxon>Cytophagia</taxon>
        <taxon>Cytophagales</taxon>
        <taxon>Chryseotaleaceae</taxon>
        <taxon>Dawidia</taxon>
    </lineage>
</organism>